<comment type="caution">
    <text evidence="9">The sequence shown here is derived from an EMBL/GenBank/DDBJ whole genome shotgun (WGS) entry which is preliminary data.</text>
</comment>
<evidence type="ECO:0000313" key="10">
    <source>
        <dbReference type="Proteomes" id="UP001194746"/>
    </source>
</evidence>
<dbReference type="GO" id="GO:0006874">
    <property type="term" value="P:intracellular calcium ion homeostasis"/>
    <property type="evidence" value="ECO:0007669"/>
    <property type="project" value="TreeGrafter"/>
</dbReference>
<feature type="region of interest" description="Disordered" evidence="6">
    <location>
        <begin position="42"/>
        <end position="81"/>
    </location>
</feature>
<keyword evidence="3" id="KW-0106">Calcium</keyword>
<keyword evidence="10" id="KW-1185">Reference proteome</keyword>
<evidence type="ECO:0000259" key="8">
    <source>
        <dbReference type="PROSITE" id="PS50222"/>
    </source>
</evidence>
<keyword evidence="4 7" id="KW-1133">Transmembrane helix</keyword>
<dbReference type="SUPFAM" id="SSF50182">
    <property type="entry name" value="Sm-like ribonucleoproteins"/>
    <property type="match status" value="1"/>
</dbReference>
<comment type="subcellular location">
    <subcellularLocation>
        <location evidence="1">Membrane</location>
    </subcellularLocation>
</comment>
<evidence type="ECO:0000256" key="3">
    <source>
        <dbReference type="ARBA" id="ARBA00022837"/>
    </source>
</evidence>
<proteinExistence type="predicted"/>
<evidence type="ECO:0000256" key="4">
    <source>
        <dbReference type="ARBA" id="ARBA00022989"/>
    </source>
</evidence>
<dbReference type="EMBL" id="VCAU01000073">
    <property type="protein sequence ID" value="KAF9886707.1"/>
    <property type="molecule type" value="Genomic_DNA"/>
</dbReference>
<dbReference type="InterPro" id="IPR006685">
    <property type="entry name" value="MscS_channel_2nd"/>
</dbReference>
<evidence type="ECO:0000256" key="2">
    <source>
        <dbReference type="ARBA" id="ARBA00022692"/>
    </source>
</evidence>
<dbReference type="GO" id="GO:0005509">
    <property type="term" value="F:calcium ion binding"/>
    <property type="evidence" value="ECO:0007669"/>
    <property type="project" value="InterPro"/>
</dbReference>
<feature type="transmembrane region" description="Helical" evidence="7">
    <location>
        <begin position="197"/>
        <end position="222"/>
    </location>
</feature>
<dbReference type="PANTHER" id="PTHR31323:SF14">
    <property type="entry name" value="MECHANOSENSITIVE ION CHANNEL PROTEIN MSY2"/>
    <property type="match status" value="1"/>
</dbReference>
<accession>A0AAD4GRM4</accession>
<evidence type="ECO:0000313" key="9">
    <source>
        <dbReference type="EMBL" id="KAF9886707.1"/>
    </source>
</evidence>
<evidence type="ECO:0000256" key="5">
    <source>
        <dbReference type="ARBA" id="ARBA00023136"/>
    </source>
</evidence>
<feature type="compositionally biased region" description="Polar residues" evidence="6">
    <location>
        <begin position="42"/>
        <end position="61"/>
    </location>
</feature>
<organism evidence="9 10">
    <name type="scientific">Aspergillus nanangensis</name>
    <dbReference type="NCBI Taxonomy" id="2582783"/>
    <lineage>
        <taxon>Eukaryota</taxon>
        <taxon>Fungi</taxon>
        <taxon>Dikarya</taxon>
        <taxon>Ascomycota</taxon>
        <taxon>Pezizomycotina</taxon>
        <taxon>Eurotiomycetes</taxon>
        <taxon>Eurotiomycetidae</taxon>
        <taxon>Eurotiales</taxon>
        <taxon>Aspergillaceae</taxon>
        <taxon>Aspergillus</taxon>
        <taxon>Aspergillus subgen. Circumdati</taxon>
    </lineage>
</organism>
<evidence type="ECO:0000256" key="7">
    <source>
        <dbReference type="SAM" id="Phobius"/>
    </source>
</evidence>
<dbReference type="SUPFAM" id="SSF47473">
    <property type="entry name" value="EF-hand"/>
    <property type="match status" value="1"/>
</dbReference>
<feature type="compositionally biased region" description="Acidic residues" evidence="6">
    <location>
        <begin position="690"/>
        <end position="704"/>
    </location>
</feature>
<dbReference type="InterPro" id="IPR010920">
    <property type="entry name" value="LSM_dom_sf"/>
</dbReference>
<evidence type="ECO:0000256" key="1">
    <source>
        <dbReference type="ARBA" id="ARBA00004370"/>
    </source>
</evidence>
<protein>
    <recommendedName>
        <fullName evidence="8">EF-hand domain-containing protein</fullName>
    </recommendedName>
</protein>
<dbReference type="PROSITE" id="PS00018">
    <property type="entry name" value="EF_HAND_1"/>
    <property type="match status" value="1"/>
</dbReference>
<dbReference type="Pfam" id="PF00924">
    <property type="entry name" value="MS_channel_2nd"/>
    <property type="match status" value="1"/>
</dbReference>
<feature type="compositionally biased region" description="Basic and acidic residues" evidence="6">
    <location>
        <begin position="715"/>
        <end position="741"/>
    </location>
</feature>
<feature type="region of interest" description="Disordered" evidence="6">
    <location>
        <begin position="688"/>
        <end position="935"/>
    </location>
</feature>
<evidence type="ECO:0000256" key="6">
    <source>
        <dbReference type="SAM" id="MobiDB-lite"/>
    </source>
</evidence>
<gene>
    <name evidence="9" type="ORF">FE257_011221</name>
</gene>
<dbReference type="Pfam" id="PF25886">
    <property type="entry name" value="Msy1"/>
    <property type="match status" value="1"/>
</dbReference>
<dbReference type="Proteomes" id="UP001194746">
    <property type="component" value="Unassembled WGS sequence"/>
</dbReference>
<name>A0AAD4GRM4_ASPNN</name>
<dbReference type="AlphaFoldDB" id="A0AAD4GRM4"/>
<sequence length="935" mass="103084">MTGRPGLTEKRLSVHRFQQLPGQTGDGMLTPGDVTIDIPLQTVPSQGQTGARKGSVNTHTSARPYEASDEANVSNEKNDVGPGLRKRIDSARARSLDDPEDGTVTTMGRIYQKIFQSSIIVRYFIYILPVAILIAVPMIVGALAAPKATIGGVPLVMFFGWFEVVWWALWICKLFARYLPYIFQFLCGIVSSGTRKYALILQALQLPIATVLWALISLITFLPMMTYSPQKKAQGDTSVKSWEKSVKNVLFALFVCSLIFLGEKLIVQLISISYHRKQFDTKIKESKRNVYLLAQLFDASRTMFPMYCKEFREEDSAISDLIAAKAGMPRSGSAPWRLIRNVGQNVGRFGDKVTAAFGDVAHELTGKEVFNPTSARSIVTLALERRRSSEALARRIWMSFVIEGRDALLHDDVSEVLGAGKELEAEECFRILDRDGNGDISLDEMILAVQEVARTKKALNHSLHDVDQAIHVLDNLLLSVAFIIGILVFVSFVTSGFGTVIAAAATSLLSLSFVFSTTAQEVLGSCIFLFVKHPFDVGDRVEVSDKSYMVERISLLFTVFRNVNDHRTTQVPNAVLNTLWIDNFTRSAAMHEVLTISVNFDTGFSDIQALKEEMETFVRDKENARDYQADVHIDVVGVGDMDKMELSVTISHKSNWSNDTIRASRRSKFMCALISAVRKLSIRGPAAAAAEEEAADPETNDDDKPDAPAGSNQRATDDAPKRMDTGISRRRDPNLPSEESKSTGADFGRSSNSLQRRHGGVTTSSSYSEGNYPEPITNRSPGDGPDADNYQTPNASPGNDHLSVPFGSLSREISTGRRKEGARVSSYPTATGGVPILSQPVPPRQAEHQHSTSDHNQYAAAQFYDPQGVPYDSTQTYELPSMVETSPGVYQQYPDSPNPPSSIQPSPTNMHFADEQMPGSFVSRRQQGQQGQHPQ</sequence>
<feature type="transmembrane region" description="Helical" evidence="7">
    <location>
        <begin position="249"/>
        <end position="274"/>
    </location>
</feature>
<dbReference type="SMART" id="SM00054">
    <property type="entry name" value="EFh"/>
    <property type="match status" value="1"/>
</dbReference>
<dbReference type="InterPro" id="IPR023408">
    <property type="entry name" value="MscS_beta-dom_sf"/>
</dbReference>
<dbReference type="PANTHER" id="PTHR31323">
    <property type="entry name" value="MECHANOSENSITIVE ION CHANNEL PROTEIN MSY2"/>
    <property type="match status" value="1"/>
</dbReference>
<feature type="compositionally biased region" description="Low complexity" evidence="6">
    <location>
        <begin position="924"/>
        <end position="935"/>
    </location>
</feature>
<dbReference type="InterPro" id="IPR018247">
    <property type="entry name" value="EF_Hand_1_Ca_BS"/>
</dbReference>
<feature type="transmembrane region" description="Helical" evidence="7">
    <location>
        <begin position="156"/>
        <end position="176"/>
    </location>
</feature>
<dbReference type="InterPro" id="IPR058650">
    <property type="entry name" value="Msy1/2-like"/>
</dbReference>
<reference evidence="9" key="2">
    <citation type="submission" date="2020-02" db="EMBL/GenBank/DDBJ databases">
        <authorList>
            <person name="Gilchrist C.L.M."/>
            <person name="Chooi Y.-H."/>
        </authorList>
    </citation>
    <scope>NUCLEOTIDE SEQUENCE</scope>
    <source>
        <strain evidence="9">MST-FP2251</strain>
    </source>
</reference>
<feature type="transmembrane region" description="Helical" evidence="7">
    <location>
        <begin position="123"/>
        <end position="144"/>
    </location>
</feature>
<keyword evidence="5 7" id="KW-0472">Membrane</keyword>
<dbReference type="GO" id="GO:0016020">
    <property type="term" value="C:membrane"/>
    <property type="evidence" value="ECO:0007669"/>
    <property type="project" value="UniProtKB-SubCell"/>
</dbReference>
<feature type="domain" description="EF-hand" evidence="8">
    <location>
        <begin position="420"/>
        <end position="455"/>
    </location>
</feature>
<dbReference type="Gene3D" id="2.30.30.60">
    <property type="match status" value="1"/>
</dbReference>
<keyword evidence="2 7" id="KW-0812">Transmembrane</keyword>
<dbReference type="PROSITE" id="PS50222">
    <property type="entry name" value="EF_HAND_2"/>
    <property type="match status" value="1"/>
</dbReference>
<reference evidence="9" key="1">
    <citation type="journal article" date="2019" name="Beilstein J. Org. Chem.">
        <title>Nanangenines: drimane sesquiterpenoids as the dominant metabolite cohort of a novel Australian fungus, Aspergillus nanangensis.</title>
        <authorList>
            <person name="Lacey H.J."/>
            <person name="Gilchrist C.L.M."/>
            <person name="Crombie A."/>
            <person name="Kalaitzis J.A."/>
            <person name="Vuong D."/>
            <person name="Rutledge P.J."/>
            <person name="Turner P."/>
            <person name="Pitt J.I."/>
            <person name="Lacey E."/>
            <person name="Chooi Y.H."/>
            <person name="Piggott A.M."/>
        </authorList>
    </citation>
    <scope>NUCLEOTIDE SEQUENCE</scope>
    <source>
        <strain evidence="9">MST-FP2251</strain>
    </source>
</reference>
<dbReference type="InterPro" id="IPR011992">
    <property type="entry name" value="EF-hand-dom_pair"/>
</dbReference>
<dbReference type="CDD" id="cd00051">
    <property type="entry name" value="EFh"/>
    <property type="match status" value="1"/>
</dbReference>
<feature type="transmembrane region" description="Helical" evidence="7">
    <location>
        <begin position="476"/>
        <end position="505"/>
    </location>
</feature>
<dbReference type="InterPro" id="IPR002048">
    <property type="entry name" value="EF_hand_dom"/>
</dbReference>
<dbReference type="GO" id="GO:0005262">
    <property type="term" value="F:calcium channel activity"/>
    <property type="evidence" value="ECO:0007669"/>
    <property type="project" value="TreeGrafter"/>
</dbReference>